<dbReference type="RefSeq" id="WP_380910001.1">
    <property type="nucleotide sequence ID" value="NZ_JBHTLS010000106.1"/>
</dbReference>
<comment type="caution">
    <text evidence="1">The sequence shown here is derived from an EMBL/GenBank/DDBJ whole genome shotgun (WGS) entry which is preliminary data.</text>
</comment>
<dbReference type="Gene3D" id="1.10.260.40">
    <property type="entry name" value="lambda repressor-like DNA-binding domains"/>
    <property type="match status" value="1"/>
</dbReference>
<name>A0ABW3NW73_9SPHN</name>
<reference evidence="2" key="1">
    <citation type="journal article" date="2019" name="Int. J. Syst. Evol. Microbiol.">
        <title>The Global Catalogue of Microorganisms (GCM) 10K type strain sequencing project: providing services to taxonomists for standard genome sequencing and annotation.</title>
        <authorList>
            <consortium name="The Broad Institute Genomics Platform"/>
            <consortium name="The Broad Institute Genome Sequencing Center for Infectious Disease"/>
            <person name="Wu L."/>
            <person name="Ma J."/>
        </authorList>
    </citation>
    <scope>NUCLEOTIDE SEQUENCE [LARGE SCALE GENOMIC DNA]</scope>
    <source>
        <strain evidence="2">CCUG 54329</strain>
    </source>
</reference>
<dbReference type="Proteomes" id="UP001597203">
    <property type="component" value="Unassembled WGS sequence"/>
</dbReference>
<accession>A0ABW3NW73</accession>
<sequence>MIEHRQIIKNLGGIRGLARRLGHKHHTTVQGWWERNNIPSERMEEVLSAAAERSAA</sequence>
<gene>
    <name evidence="1" type="ORF">ACFQ24_06935</name>
</gene>
<dbReference type="NCBIfam" id="NF046037">
    <property type="entry name" value="carphisopro"/>
    <property type="match status" value="1"/>
</dbReference>
<keyword evidence="2" id="KW-1185">Reference proteome</keyword>
<dbReference type="InterPro" id="IPR059216">
    <property type="entry name" value="LeuA_carph_isopro_dom"/>
</dbReference>
<evidence type="ECO:0000313" key="1">
    <source>
        <dbReference type="EMBL" id="MFD1104606.1"/>
    </source>
</evidence>
<organism evidence="1 2">
    <name type="scientific">Sphingobium olei</name>
    <dbReference type="NCBI Taxonomy" id="420955"/>
    <lineage>
        <taxon>Bacteria</taxon>
        <taxon>Pseudomonadati</taxon>
        <taxon>Pseudomonadota</taxon>
        <taxon>Alphaproteobacteria</taxon>
        <taxon>Sphingomonadales</taxon>
        <taxon>Sphingomonadaceae</taxon>
        <taxon>Sphingobium</taxon>
    </lineage>
</organism>
<dbReference type="EMBL" id="JBHTLS010000106">
    <property type="protein sequence ID" value="MFD1104606.1"/>
    <property type="molecule type" value="Genomic_DNA"/>
</dbReference>
<dbReference type="InterPro" id="IPR010982">
    <property type="entry name" value="Lambda_DNA-bd_dom_sf"/>
</dbReference>
<proteinExistence type="predicted"/>
<evidence type="ECO:0000313" key="2">
    <source>
        <dbReference type="Proteomes" id="UP001597203"/>
    </source>
</evidence>
<protein>
    <submittedName>
        <fullName evidence="1">Carph-isopro domain-containing protein</fullName>
    </submittedName>
</protein>